<organism evidence="1 2">
    <name type="scientific">Dovyalis caffra</name>
    <dbReference type="NCBI Taxonomy" id="77055"/>
    <lineage>
        <taxon>Eukaryota</taxon>
        <taxon>Viridiplantae</taxon>
        <taxon>Streptophyta</taxon>
        <taxon>Embryophyta</taxon>
        <taxon>Tracheophyta</taxon>
        <taxon>Spermatophyta</taxon>
        <taxon>Magnoliopsida</taxon>
        <taxon>eudicotyledons</taxon>
        <taxon>Gunneridae</taxon>
        <taxon>Pentapetalae</taxon>
        <taxon>rosids</taxon>
        <taxon>fabids</taxon>
        <taxon>Malpighiales</taxon>
        <taxon>Salicaceae</taxon>
        <taxon>Flacourtieae</taxon>
        <taxon>Dovyalis</taxon>
    </lineage>
</organism>
<comment type="caution">
    <text evidence="1">The sequence shown here is derived from an EMBL/GenBank/DDBJ whole genome shotgun (WGS) entry which is preliminary data.</text>
</comment>
<dbReference type="AlphaFoldDB" id="A0AAV1RA99"/>
<name>A0AAV1RA99_9ROSI</name>
<dbReference type="EMBL" id="CAWUPB010000913">
    <property type="protein sequence ID" value="CAK7329898.1"/>
    <property type="molecule type" value="Genomic_DNA"/>
</dbReference>
<accession>A0AAV1RA99</accession>
<reference evidence="1 2" key="1">
    <citation type="submission" date="2024-01" db="EMBL/GenBank/DDBJ databases">
        <authorList>
            <person name="Waweru B."/>
        </authorList>
    </citation>
    <scope>NUCLEOTIDE SEQUENCE [LARGE SCALE GENOMIC DNA]</scope>
</reference>
<gene>
    <name evidence="1" type="ORF">DCAF_LOCUS7665</name>
</gene>
<dbReference type="Proteomes" id="UP001314170">
    <property type="component" value="Unassembled WGS sequence"/>
</dbReference>
<protein>
    <submittedName>
        <fullName evidence="1">Uncharacterized protein</fullName>
    </submittedName>
</protein>
<sequence>MDDREEWSERDQKRKSLLTYVENGILKMKEKEKEKEIWKWPKASRHPTLKTEMILELVWRERALFRRGHVGAIIE</sequence>
<evidence type="ECO:0000313" key="1">
    <source>
        <dbReference type="EMBL" id="CAK7329898.1"/>
    </source>
</evidence>
<evidence type="ECO:0000313" key="2">
    <source>
        <dbReference type="Proteomes" id="UP001314170"/>
    </source>
</evidence>
<proteinExistence type="predicted"/>
<keyword evidence="2" id="KW-1185">Reference proteome</keyword>